<feature type="compositionally biased region" description="Polar residues" evidence="5">
    <location>
        <begin position="470"/>
        <end position="504"/>
    </location>
</feature>
<proteinExistence type="predicted"/>
<dbReference type="InterPro" id="IPR001025">
    <property type="entry name" value="BAH_dom"/>
</dbReference>
<dbReference type="InterPro" id="IPR019787">
    <property type="entry name" value="Znf_PHD-finger"/>
</dbReference>
<gene>
    <name evidence="8" type="ORF">Acr_23g0009630</name>
</gene>
<evidence type="ECO:0000259" key="6">
    <source>
        <dbReference type="PROSITE" id="PS50016"/>
    </source>
</evidence>
<evidence type="ECO:0000256" key="2">
    <source>
        <dbReference type="ARBA" id="ARBA00022771"/>
    </source>
</evidence>
<dbReference type="GO" id="GO:0003682">
    <property type="term" value="F:chromatin binding"/>
    <property type="evidence" value="ECO:0007669"/>
    <property type="project" value="InterPro"/>
</dbReference>
<dbReference type="Gene3D" id="2.30.30.490">
    <property type="match status" value="1"/>
</dbReference>
<dbReference type="InterPro" id="IPR013083">
    <property type="entry name" value="Znf_RING/FYVE/PHD"/>
</dbReference>
<keyword evidence="9" id="KW-1185">Reference proteome</keyword>
<feature type="compositionally biased region" description="Polar residues" evidence="5">
    <location>
        <begin position="237"/>
        <end position="271"/>
    </location>
</feature>
<sequence length="820" mass="88379">MDSNCRAADLPEAVGEKRPAENGDELGLPAAKKARSGGGSMGNVRRVAEIVMVLSAMGKMRGGRSPTSAETEMMAEAREKLAAVCEEFAPKNVFPRDAFGAVMEDLGLNKLREQKLGFRPPKMSIAEKVLLTKQKMEKSEEFSLCTGTHSLQRLHTNLGVADKLIHAPISAGGLQPASPLGHVSAANSASLPYQLPASEVRTTPGSSGLPTSLLGRDSSSTPLPRVDRRHFRLDPRSNGSIAPQIQVNSSGNHTLQKTPVWSQQSQSTPSGKTGPDNKVLPHPSVKVEGTVSTNPLRVASHAAASKSVITQTTSGHLPAMHQHVQGMNFVQAPLLSNVHSEIGKIVQKLLQPKLPEHPTWTPPSRDYMNKALACQLCKLIINEVENVLVCDACEKGYHLKCLQSHNQKGVPRGEWHCFKCLALSNGKPLPPKYGRVTRNITTPKVPSSTSAVQSSPENKVGTLGEKGNQPKITANGSSDLQSTSTGSMDNSNNHSAIDTNMQNAREVQGNDILSTGEKMDDKGHFEACPNDAIRSSGPACVSSVACSSFEGSHEEKLVSELKGQSPAKPSEPSSKTLDHLQASGNPQNNVPKELPDAGIPLMQCHDNKLTVLDTEKFLGCKTFDCNPNDDIKQEEQGVVRADPIEISRTSIRASHNPKSSSEGSSYVDWIGDVLKVVDEKTYYESCCINGIVYKVQDHALFCSNGDKVIPSKLQSMWEDNKTGSKCIIVNRCYFPSDLPEAVGRPCSPESNEVYESTHGSTIMAGLIRGPCEVLPPSKFIEGSERRSRLGTGTNNGLRPVFLCKCVSLFLTFIPFIAIAV</sequence>
<dbReference type="InterPro" id="IPR011011">
    <property type="entry name" value="Znf_FYVE_PHD"/>
</dbReference>
<keyword evidence="1" id="KW-0479">Metal-binding</keyword>
<dbReference type="Gene3D" id="3.30.40.10">
    <property type="entry name" value="Zinc/RING finger domain, C3HC4 (zinc finger)"/>
    <property type="match status" value="1"/>
</dbReference>
<evidence type="ECO:0000313" key="9">
    <source>
        <dbReference type="Proteomes" id="UP000585474"/>
    </source>
</evidence>
<dbReference type="InterPro" id="IPR043151">
    <property type="entry name" value="BAH_sf"/>
</dbReference>
<reference evidence="8 9" key="1">
    <citation type="submission" date="2019-07" db="EMBL/GenBank/DDBJ databases">
        <title>De Novo Assembly of kiwifruit Actinidia rufa.</title>
        <authorList>
            <person name="Sugita-Konishi S."/>
            <person name="Sato K."/>
            <person name="Mori E."/>
            <person name="Abe Y."/>
            <person name="Kisaki G."/>
            <person name="Hamano K."/>
            <person name="Suezawa K."/>
            <person name="Otani M."/>
            <person name="Fukuda T."/>
            <person name="Manabe T."/>
            <person name="Gomi K."/>
            <person name="Tabuchi M."/>
            <person name="Akimitsu K."/>
            <person name="Kataoka I."/>
        </authorList>
    </citation>
    <scope>NUCLEOTIDE SEQUENCE [LARGE SCALE GENOMIC DNA]</scope>
    <source>
        <strain evidence="9">cv. Fuchu</strain>
    </source>
</reference>
<dbReference type="InterPro" id="IPR019786">
    <property type="entry name" value="Zinc_finger_PHD-type_CS"/>
</dbReference>
<evidence type="ECO:0000313" key="8">
    <source>
        <dbReference type="EMBL" id="GFZ12578.1"/>
    </source>
</evidence>
<evidence type="ECO:0000256" key="4">
    <source>
        <dbReference type="PROSITE-ProRule" id="PRU00146"/>
    </source>
</evidence>
<name>A0A7J0GPA9_9ERIC</name>
<feature type="domain" description="PHD-type" evidence="6">
    <location>
        <begin position="371"/>
        <end position="423"/>
    </location>
</feature>
<feature type="domain" description="BAH" evidence="7">
    <location>
        <begin position="691"/>
        <end position="818"/>
    </location>
</feature>
<feature type="compositionally biased region" description="Polar residues" evidence="5">
    <location>
        <begin position="439"/>
        <end position="457"/>
    </location>
</feature>
<feature type="compositionally biased region" description="Polar residues" evidence="5">
    <location>
        <begin position="200"/>
        <end position="210"/>
    </location>
</feature>
<evidence type="ECO:0000256" key="5">
    <source>
        <dbReference type="SAM" id="MobiDB-lite"/>
    </source>
</evidence>
<feature type="region of interest" description="Disordered" evidence="5">
    <location>
        <begin position="557"/>
        <end position="594"/>
    </location>
</feature>
<dbReference type="GO" id="GO:0008270">
    <property type="term" value="F:zinc ion binding"/>
    <property type="evidence" value="ECO:0007669"/>
    <property type="project" value="UniProtKB-KW"/>
</dbReference>
<dbReference type="InterPro" id="IPR056699">
    <property type="entry name" value="DUF7797"/>
</dbReference>
<feature type="region of interest" description="Disordered" evidence="5">
    <location>
        <begin position="1"/>
        <end position="40"/>
    </location>
</feature>
<keyword evidence="2 4" id="KW-0863">Zinc-finger</keyword>
<dbReference type="InterPro" id="IPR001965">
    <property type="entry name" value="Znf_PHD"/>
</dbReference>
<dbReference type="PROSITE" id="PS01359">
    <property type="entry name" value="ZF_PHD_1"/>
    <property type="match status" value="1"/>
</dbReference>
<dbReference type="PROSITE" id="PS51038">
    <property type="entry name" value="BAH"/>
    <property type="match status" value="1"/>
</dbReference>
<feature type="region of interest" description="Disordered" evidence="5">
    <location>
        <begin position="198"/>
        <end position="281"/>
    </location>
</feature>
<dbReference type="OrthoDB" id="787137at2759"/>
<evidence type="ECO:0000259" key="7">
    <source>
        <dbReference type="PROSITE" id="PS51038"/>
    </source>
</evidence>
<comment type="caution">
    <text evidence="8">The sequence shown here is derived from an EMBL/GenBank/DDBJ whole genome shotgun (WGS) entry which is preliminary data.</text>
</comment>
<dbReference type="PANTHER" id="PTHR47527:SF3">
    <property type="entry name" value="RING_FYVE_PHD ZINC FINGER SUPERFAMILY PROTEIN"/>
    <property type="match status" value="1"/>
</dbReference>
<evidence type="ECO:0000256" key="3">
    <source>
        <dbReference type="ARBA" id="ARBA00022833"/>
    </source>
</evidence>
<feature type="region of interest" description="Disordered" evidence="5">
    <location>
        <begin position="439"/>
        <end position="504"/>
    </location>
</feature>
<protein>
    <submittedName>
        <fullName evidence="8">RING/FYVE/PHD zinc finger superfamily protein</fullName>
    </submittedName>
</protein>
<dbReference type="PROSITE" id="PS50016">
    <property type="entry name" value="ZF_PHD_2"/>
    <property type="match status" value="1"/>
</dbReference>
<dbReference type="SUPFAM" id="SSF57903">
    <property type="entry name" value="FYVE/PHD zinc finger"/>
    <property type="match status" value="1"/>
</dbReference>
<accession>A0A7J0GPA9</accession>
<dbReference type="Pfam" id="PF25073">
    <property type="entry name" value="DUF7797"/>
    <property type="match status" value="1"/>
</dbReference>
<dbReference type="AlphaFoldDB" id="A0A7J0GPA9"/>
<keyword evidence="3" id="KW-0862">Zinc</keyword>
<dbReference type="EMBL" id="BJWL01000023">
    <property type="protein sequence ID" value="GFZ12578.1"/>
    <property type="molecule type" value="Genomic_DNA"/>
</dbReference>
<dbReference type="Pfam" id="PF00628">
    <property type="entry name" value="PHD"/>
    <property type="match status" value="1"/>
</dbReference>
<dbReference type="Proteomes" id="UP000585474">
    <property type="component" value="Unassembled WGS sequence"/>
</dbReference>
<organism evidence="8 9">
    <name type="scientific">Actinidia rufa</name>
    <dbReference type="NCBI Taxonomy" id="165716"/>
    <lineage>
        <taxon>Eukaryota</taxon>
        <taxon>Viridiplantae</taxon>
        <taxon>Streptophyta</taxon>
        <taxon>Embryophyta</taxon>
        <taxon>Tracheophyta</taxon>
        <taxon>Spermatophyta</taxon>
        <taxon>Magnoliopsida</taxon>
        <taxon>eudicotyledons</taxon>
        <taxon>Gunneridae</taxon>
        <taxon>Pentapetalae</taxon>
        <taxon>asterids</taxon>
        <taxon>Ericales</taxon>
        <taxon>Actinidiaceae</taxon>
        <taxon>Actinidia</taxon>
    </lineage>
</organism>
<evidence type="ECO:0000256" key="1">
    <source>
        <dbReference type="ARBA" id="ARBA00022723"/>
    </source>
</evidence>
<dbReference type="PANTHER" id="PTHR47527">
    <property type="entry name" value="RING/FYVE/PHD ZINC FINGER SUPERFAMILY PROTEIN"/>
    <property type="match status" value="1"/>
</dbReference>
<dbReference type="SMART" id="SM00249">
    <property type="entry name" value="PHD"/>
    <property type="match status" value="1"/>
</dbReference>